<evidence type="ECO:0008006" key="4">
    <source>
        <dbReference type="Google" id="ProtNLM"/>
    </source>
</evidence>
<dbReference type="Proteomes" id="UP000318242">
    <property type="component" value="Unassembled WGS sequence"/>
</dbReference>
<dbReference type="InterPro" id="IPR021747">
    <property type="entry name" value="DUF3313"/>
</dbReference>
<dbReference type="EMBL" id="BJLH01000001">
    <property type="protein sequence ID" value="GEA58851.1"/>
    <property type="molecule type" value="Genomic_DNA"/>
</dbReference>
<dbReference type="RefSeq" id="WP_141268272.1">
    <property type="nucleotide sequence ID" value="NZ_BJLH01000001.1"/>
</dbReference>
<accession>A0A4Y3IHJ7</accession>
<evidence type="ECO:0000256" key="1">
    <source>
        <dbReference type="SAM" id="SignalP"/>
    </source>
</evidence>
<dbReference type="AlphaFoldDB" id="A0A4Y3IHJ7"/>
<evidence type="ECO:0000313" key="3">
    <source>
        <dbReference type="Proteomes" id="UP000318242"/>
    </source>
</evidence>
<feature type="signal peptide" evidence="1">
    <location>
        <begin position="1"/>
        <end position="27"/>
    </location>
</feature>
<evidence type="ECO:0000313" key="2">
    <source>
        <dbReference type="EMBL" id="GEA58851.1"/>
    </source>
</evidence>
<dbReference type="PROSITE" id="PS51257">
    <property type="entry name" value="PROKAR_LIPOPROTEIN"/>
    <property type="match status" value="1"/>
</dbReference>
<sequence length="228" mass="25323">MSDSNKIFKKSLSIILAGLTLVLTGCANNSSISDNDYSGWLQDDYVMLQQDENHPGSRNWIHSDEKLSQYTKVLIDPVAVQKTAKEDFGVSQDVIDESTQYFQQALEKHFSTTYEVVNEPGQDVLRISATISGTELTKQDIKVYQLIPVALVINVAKEVAGARDRVAIISMEAHATDSLTNDKVAMVVQKSAQKTSVQVAEDLNTELLMPTLDFWAIKAKERMDSAHQ</sequence>
<proteinExistence type="predicted"/>
<keyword evidence="1" id="KW-0732">Signal</keyword>
<protein>
    <recommendedName>
        <fullName evidence="4">Lipoprotein</fullName>
    </recommendedName>
</protein>
<organism evidence="2 3">
    <name type="scientific">Vibrio comitans NBRC 102076</name>
    <dbReference type="NCBI Taxonomy" id="1219078"/>
    <lineage>
        <taxon>Bacteria</taxon>
        <taxon>Pseudomonadati</taxon>
        <taxon>Pseudomonadota</taxon>
        <taxon>Gammaproteobacteria</taxon>
        <taxon>Vibrionales</taxon>
        <taxon>Vibrionaceae</taxon>
        <taxon>Vibrio</taxon>
    </lineage>
</organism>
<comment type="caution">
    <text evidence="2">The sequence shown here is derived from an EMBL/GenBank/DDBJ whole genome shotgun (WGS) entry which is preliminary data.</text>
</comment>
<feature type="chain" id="PRO_5021275314" description="Lipoprotein" evidence="1">
    <location>
        <begin position="28"/>
        <end position="228"/>
    </location>
</feature>
<gene>
    <name evidence="2" type="ORF">VCO01S_00440</name>
</gene>
<dbReference type="Pfam" id="PF11769">
    <property type="entry name" value="DUF3313"/>
    <property type="match status" value="1"/>
</dbReference>
<dbReference type="OrthoDB" id="6192874at2"/>
<keyword evidence="3" id="KW-1185">Reference proteome</keyword>
<reference evidence="2 3" key="1">
    <citation type="submission" date="2019-06" db="EMBL/GenBank/DDBJ databases">
        <title>Whole genome shotgun sequence of Vibrio comitans NBRC 102076.</title>
        <authorList>
            <person name="Hosoyama A."/>
            <person name="Uohara A."/>
            <person name="Ohji S."/>
            <person name="Ichikawa N."/>
        </authorList>
    </citation>
    <scope>NUCLEOTIDE SEQUENCE [LARGE SCALE GENOMIC DNA]</scope>
    <source>
        <strain evidence="2 3">NBRC 102076</strain>
    </source>
</reference>
<name>A0A4Y3IHJ7_9VIBR</name>